<evidence type="ECO:0000313" key="3">
    <source>
        <dbReference type="Proteomes" id="UP001185015"/>
    </source>
</evidence>
<proteinExistence type="predicted"/>
<dbReference type="InterPro" id="IPR036105">
    <property type="entry name" value="DiNase_FeMo-co_biosyn_sf"/>
</dbReference>
<dbReference type="EMBL" id="JAVDQI010000002">
    <property type="protein sequence ID" value="MDR6222477.1"/>
    <property type="molecule type" value="Genomic_DNA"/>
</dbReference>
<gene>
    <name evidence="2" type="ORF">J2750_000922</name>
</gene>
<keyword evidence="3" id="KW-1185">Reference proteome</keyword>
<dbReference type="Proteomes" id="UP001185015">
    <property type="component" value="Unassembled WGS sequence"/>
</dbReference>
<dbReference type="AlphaFoldDB" id="A0AA90TYT7"/>
<dbReference type="PANTHER" id="PTHR42983:SF1">
    <property type="entry name" value="IRON-MOLYBDENUM PROTEIN"/>
    <property type="match status" value="1"/>
</dbReference>
<organism evidence="2 3">
    <name type="scientific">Methanococcoides alaskense</name>
    <dbReference type="NCBI Taxonomy" id="325778"/>
    <lineage>
        <taxon>Archaea</taxon>
        <taxon>Methanobacteriati</taxon>
        <taxon>Methanobacteriota</taxon>
        <taxon>Stenosarchaea group</taxon>
        <taxon>Methanomicrobia</taxon>
        <taxon>Methanosarcinales</taxon>
        <taxon>Methanosarcinaceae</taxon>
        <taxon>Methanococcoides</taxon>
    </lineage>
</organism>
<dbReference type="Pfam" id="PF02579">
    <property type="entry name" value="Nitro_FeMo-Co"/>
    <property type="match status" value="1"/>
</dbReference>
<accession>A0AA90TYT7</accession>
<dbReference type="SUPFAM" id="SSF53146">
    <property type="entry name" value="Nitrogenase accessory factor-like"/>
    <property type="match status" value="1"/>
</dbReference>
<comment type="caution">
    <text evidence="2">The sequence shown here is derived from an EMBL/GenBank/DDBJ whole genome shotgun (WGS) entry which is preliminary data.</text>
</comment>
<dbReference type="InterPro" id="IPR003731">
    <property type="entry name" value="Di-Nase_FeMo-co_biosynth"/>
</dbReference>
<name>A0AA90TYT7_9EURY</name>
<dbReference type="Gene3D" id="3.30.420.130">
    <property type="entry name" value="Dinitrogenase iron-molybdenum cofactor biosynthesis domain"/>
    <property type="match status" value="1"/>
</dbReference>
<evidence type="ECO:0000313" key="2">
    <source>
        <dbReference type="EMBL" id="MDR6222477.1"/>
    </source>
</evidence>
<evidence type="ECO:0000259" key="1">
    <source>
        <dbReference type="Pfam" id="PF02579"/>
    </source>
</evidence>
<reference evidence="2 3" key="1">
    <citation type="submission" date="2023-07" db="EMBL/GenBank/DDBJ databases">
        <title>Genomic Encyclopedia of Type Strains, Phase IV (KMG-IV): sequencing the most valuable type-strain genomes for metagenomic binning, comparative biology and taxonomic classification.</title>
        <authorList>
            <person name="Goeker M."/>
        </authorList>
    </citation>
    <scope>NUCLEOTIDE SEQUENCE [LARGE SCALE GENOMIC DNA]</scope>
    <source>
        <strain evidence="2 3">DSM 17273</strain>
    </source>
</reference>
<dbReference type="PANTHER" id="PTHR42983">
    <property type="entry name" value="DINITROGENASE IRON-MOLYBDENUM COFACTOR PROTEIN-RELATED"/>
    <property type="match status" value="1"/>
</dbReference>
<protein>
    <submittedName>
        <fullName evidence="2">Fe-Mo cluster-binding NifX family protein</fullName>
    </submittedName>
</protein>
<sequence length="95" mass="9604">MTFEALENPGPLADGGAGIKAAQALTTLGIDALLTGNMGPNALSVLNAAGIKVFTGINGAVEETVSQYRQGQLDLIEDATTSAHTGSRPELPGPK</sequence>
<feature type="domain" description="Dinitrogenase iron-molybdenum cofactor biosynthesis" evidence="1">
    <location>
        <begin position="3"/>
        <end position="69"/>
    </location>
</feature>